<dbReference type="PROSITE" id="PS50048">
    <property type="entry name" value="ZN2_CY6_FUNGAL_2"/>
    <property type="match status" value="1"/>
</dbReference>
<name>A0A2T2N0L3_CORCC</name>
<evidence type="ECO:0000313" key="4">
    <source>
        <dbReference type="Proteomes" id="UP000240883"/>
    </source>
</evidence>
<proteinExistence type="predicted"/>
<dbReference type="InterPro" id="IPR021858">
    <property type="entry name" value="Fun_TF"/>
</dbReference>
<dbReference type="InterPro" id="IPR036864">
    <property type="entry name" value="Zn2-C6_fun-type_DNA-bd_sf"/>
</dbReference>
<dbReference type="EMBL" id="KZ678175">
    <property type="protein sequence ID" value="PSN58954.1"/>
    <property type="molecule type" value="Genomic_DNA"/>
</dbReference>
<dbReference type="InterPro" id="IPR001138">
    <property type="entry name" value="Zn2Cys6_DnaBD"/>
</dbReference>
<dbReference type="Gene3D" id="4.10.240.10">
    <property type="entry name" value="Zn(2)-C6 fungal-type DNA-binding domain"/>
    <property type="match status" value="1"/>
</dbReference>
<dbReference type="CDD" id="cd00067">
    <property type="entry name" value="GAL4"/>
    <property type="match status" value="1"/>
</dbReference>
<feature type="domain" description="Zn(2)-C6 fungal-type" evidence="2">
    <location>
        <begin position="14"/>
        <end position="44"/>
    </location>
</feature>
<sequence>MSLKRKPHRKSRNGCRECRRRRIKCDEEKPQCKHCVRHEVHCIYPDTLDFTRASSALPAVEGATTQAVSPRVTPCLYVDESSPVPSGVYFELKDLALLHHWSLSTSLSILKSPQLNHFWQKVFTEIAFHNACVMHSILSIAALHVAYLCTSNRHRHICYAAHHHTLALRSFREDISCLKPDNSDALFASSTLTFFYAFIRFGKLYGWDGEDGSGPRVSRILGAEWIPLVRGMEAVLHPVYEYVRVGPLRSLLGLGNFFEMDPDAQPGPDDEALLRLREIWVSDENSQVYDDTLHLMRRTNAWMAQFRIASDEQLTGWGYNREWSGPFAWLFLASERYFVLQQQRQPPALVLFAYFGVMLQHLDGYWWADGCGKSIVSAVDECLGPYWSSWLQWPKEFVGLD</sequence>
<keyword evidence="4" id="KW-1185">Reference proteome</keyword>
<dbReference type="Proteomes" id="UP000240883">
    <property type="component" value="Unassembled WGS sequence"/>
</dbReference>
<gene>
    <name evidence="3" type="ORF">BS50DRAFT_566210</name>
</gene>
<evidence type="ECO:0000313" key="3">
    <source>
        <dbReference type="EMBL" id="PSN58954.1"/>
    </source>
</evidence>
<evidence type="ECO:0000256" key="1">
    <source>
        <dbReference type="ARBA" id="ARBA00023242"/>
    </source>
</evidence>
<dbReference type="GO" id="GO:0008270">
    <property type="term" value="F:zinc ion binding"/>
    <property type="evidence" value="ECO:0007669"/>
    <property type="project" value="InterPro"/>
</dbReference>
<dbReference type="GO" id="GO:0001228">
    <property type="term" value="F:DNA-binding transcription activator activity, RNA polymerase II-specific"/>
    <property type="evidence" value="ECO:0007669"/>
    <property type="project" value="TreeGrafter"/>
</dbReference>
<dbReference type="PANTHER" id="PTHR47784:SF5">
    <property type="entry name" value="STEROL UPTAKE CONTROL PROTEIN 2"/>
    <property type="match status" value="1"/>
</dbReference>
<dbReference type="OrthoDB" id="5386330at2759"/>
<dbReference type="InterPro" id="IPR053157">
    <property type="entry name" value="Sterol_Uptake_Regulator"/>
</dbReference>
<evidence type="ECO:0000259" key="2">
    <source>
        <dbReference type="PROSITE" id="PS50048"/>
    </source>
</evidence>
<dbReference type="SMART" id="SM00066">
    <property type="entry name" value="GAL4"/>
    <property type="match status" value="1"/>
</dbReference>
<dbReference type="Pfam" id="PF11951">
    <property type="entry name" value="Fungal_trans_2"/>
    <property type="match status" value="1"/>
</dbReference>
<dbReference type="AlphaFoldDB" id="A0A2T2N0L3"/>
<protein>
    <recommendedName>
        <fullName evidence="2">Zn(2)-C6 fungal-type domain-containing protein</fullName>
    </recommendedName>
</protein>
<reference evidence="3 4" key="1">
    <citation type="journal article" date="2018" name="Front. Microbiol.">
        <title>Genome-Wide Analysis of Corynespora cassiicola Leaf Fall Disease Putative Effectors.</title>
        <authorList>
            <person name="Lopez D."/>
            <person name="Ribeiro S."/>
            <person name="Label P."/>
            <person name="Fumanal B."/>
            <person name="Venisse J.S."/>
            <person name="Kohler A."/>
            <person name="de Oliveira R.R."/>
            <person name="Labutti K."/>
            <person name="Lipzen A."/>
            <person name="Lail K."/>
            <person name="Bauer D."/>
            <person name="Ohm R.A."/>
            <person name="Barry K.W."/>
            <person name="Spatafora J."/>
            <person name="Grigoriev I.V."/>
            <person name="Martin F.M."/>
            <person name="Pujade-Renaud V."/>
        </authorList>
    </citation>
    <scope>NUCLEOTIDE SEQUENCE [LARGE SCALE GENOMIC DNA]</scope>
    <source>
        <strain evidence="3 4">Philippines</strain>
    </source>
</reference>
<dbReference type="SUPFAM" id="SSF57701">
    <property type="entry name" value="Zn2/Cys6 DNA-binding domain"/>
    <property type="match status" value="1"/>
</dbReference>
<dbReference type="STRING" id="1448308.A0A2T2N0L3"/>
<dbReference type="Pfam" id="PF00172">
    <property type="entry name" value="Zn_clus"/>
    <property type="match status" value="1"/>
</dbReference>
<organism evidence="3 4">
    <name type="scientific">Corynespora cassiicola Philippines</name>
    <dbReference type="NCBI Taxonomy" id="1448308"/>
    <lineage>
        <taxon>Eukaryota</taxon>
        <taxon>Fungi</taxon>
        <taxon>Dikarya</taxon>
        <taxon>Ascomycota</taxon>
        <taxon>Pezizomycotina</taxon>
        <taxon>Dothideomycetes</taxon>
        <taxon>Pleosporomycetidae</taxon>
        <taxon>Pleosporales</taxon>
        <taxon>Corynesporascaceae</taxon>
        <taxon>Corynespora</taxon>
    </lineage>
</organism>
<dbReference type="PANTHER" id="PTHR47784">
    <property type="entry name" value="STEROL UPTAKE CONTROL PROTEIN 2"/>
    <property type="match status" value="1"/>
</dbReference>
<keyword evidence="1" id="KW-0539">Nucleus</keyword>
<accession>A0A2T2N0L3</accession>
<dbReference type="PROSITE" id="PS00463">
    <property type="entry name" value="ZN2_CY6_FUNGAL_1"/>
    <property type="match status" value="1"/>
</dbReference>